<dbReference type="InterPro" id="IPR052949">
    <property type="entry name" value="PA_immunity-related"/>
</dbReference>
<dbReference type="PANTHER" id="PTHR42999:SF1">
    <property type="entry name" value="PENTAPEPTIDE REPEAT-CONTAINING PROTEIN"/>
    <property type="match status" value="1"/>
</dbReference>
<gene>
    <name evidence="1" type="ORF">H9891_08635</name>
</gene>
<accession>A0A9D1QID2</accession>
<reference evidence="1" key="1">
    <citation type="journal article" date="2021" name="PeerJ">
        <title>Extensive microbial diversity within the chicken gut microbiome revealed by metagenomics and culture.</title>
        <authorList>
            <person name="Gilroy R."/>
            <person name="Ravi A."/>
            <person name="Getino M."/>
            <person name="Pursley I."/>
            <person name="Horton D.L."/>
            <person name="Alikhan N.F."/>
            <person name="Baker D."/>
            <person name="Gharbi K."/>
            <person name="Hall N."/>
            <person name="Watson M."/>
            <person name="Adriaenssens E.M."/>
            <person name="Foster-Nyarko E."/>
            <person name="Jarju S."/>
            <person name="Secka A."/>
            <person name="Antonio M."/>
            <person name="Oren A."/>
            <person name="Chaudhuri R.R."/>
            <person name="La Ragione R."/>
            <person name="Hildebrand F."/>
            <person name="Pallen M.J."/>
        </authorList>
    </citation>
    <scope>NUCLEOTIDE SEQUENCE</scope>
    <source>
        <strain evidence="1">ChiHjej13B12-752</strain>
    </source>
</reference>
<dbReference type="PANTHER" id="PTHR42999">
    <property type="entry name" value="ANTIBIOTIC RESISTANCE PROTEIN MCBG"/>
    <property type="match status" value="1"/>
</dbReference>
<protein>
    <submittedName>
        <fullName evidence="1">Pentapeptide repeat-containing protein</fullName>
    </submittedName>
</protein>
<dbReference type="Proteomes" id="UP000823989">
    <property type="component" value="Unassembled WGS sequence"/>
</dbReference>
<sequence length="205" mass="24384">MKRMNLENLPYWQENPAWLNEDTEGYRITDRDIYFGDDYKELYHFRIEKSRFHDGFRGRHLVKVQFFNCDFSNMQFESATLLKVEFNQCNLTGTEFSNMNMKSVMFNECKMMFNNFTECKFENIVFNDIMFKQLFLNQTKMKSLEFNRCQIDDFEVFDTPLADVDLSGIDLGKITIQEEDLRGSIISSGQAADFVKLFGLRVKRE</sequence>
<dbReference type="Gene3D" id="2.160.20.80">
    <property type="entry name" value="E3 ubiquitin-protein ligase SopA"/>
    <property type="match status" value="1"/>
</dbReference>
<evidence type="ECO:0000313" key="1">
    <source>
        <dbReference type="EMBL" id="HIW13199.1"/>
    </source>
</evidence>
<dbReference type="SUPFAM" id="SSF141571">
    <property type="entry name" value="Pentapeptide repeat-like"/>
    <property type="match status" value="1"/>
</dbReference>
<organism evidence="1 2">
    <name type="scientific">Candidatus Salinicoccus stercoripullorum</name>
    <dbReference type="NCBI Taxonomy" id="2838756"/>
    <lineage>
        <taxon>Bacteria</taxon>
        <taxon>Bacillati</taxon>
        <taxon>Bacillota</taxon>
        <taxon>Bacilli</taxon>
        <taxon>Bacillales</taxon>
        <taxon>Staphylococcaceae</taxon>
        <taxon>Salinicoccus</taxon>
    </lineage>
</organism>
<reference evidence="1" key="2">
    <citation type="submission" date="2021-04" db="EMBL/GenBank/DDBJ databases">
        <authorList>
            <person name="Gilroy R."/>
        </authorList>
    </citation>
    <scope>NUCLEOTIDE SEQUENCE</scope>
    <source>
        <strain evidence="1">ChiHjej13B12-752</strain>
    </source>
</reference>
<proteinExistence type="predicted"/>
<dbReference type="Pfam" id="PF13599">
    <property type="entry name" value="Pentapeptide_4"/>
    <property type="match status" value="1"/>
</dbReference>
<dbReference type="EMBL" id="DXHR01000028">
    <property type="protein sequence ID" value="HIW13199.1"/>
    <property type="molecule type" value="Genomic_DNA"/>
</dbReference>
<dbReference type="InterPro" id="IPR001646">
    <property type="entry name" value="5peptide_repeat"/>
</dbReference>
<comment type="caution">
    <text evidence="1">The sequence shown here is derived from an EMBL/GenBank/DDBJ whole genome shotgun (WGS) entry which is preliminary data.</text>
</comment>
<name>A0A9D1QID2_9STAP</name>
<dbReference type="AlphaFoldDB" id="A0A9D1QID2"/>
<evidence type="ECO:0000313" key="2">
    <source>
        <dbReference type="Proteomes" id="UP000823989"/>
    </source>
</evidence>